<dbReference type="AlphaFoldDB" id="A0A7J5BPU2"/>
<keyword evidence="3" id="KW-1185">Reference proteome</keyword>
<feature type="compositionally biased region" description="Acidic residues" evidence="1">
    <location>
        <begin position="266"/>
        <end position="276"/>
    </location>
</feature>
<organism evidence="2 3">
    <name type="scientific">Pseudoclavibacter chungangensis</name>
    <dbReference type="NCBI Taxonomy" id="587635"/>
    <lineage>
        <taxon>Bacteria</taxon>
        <taxon>Bacillati</taxon>
        <taxon>Actinomycetota</taxon>
        <taxon>Actinomycetes</taxon>
        <taxon>Micrococcales</taxon>
        <taxon>Microbacteriaceae</taxon>
        <taxon>Pseudoclavibacter</taxon>
    </lineage>
</organism>
<sequence length="276" mass="29761">MTGDTTGARDVNTAHAPDENEVVADGASGAAGAQGESGRSGDSRPFGETESFGDADAFGDRVTDELPRPARKALVILLTHRFITRAKQPDAWKALLDSEPDIRARLDELFLELVIDRDHEVAFKRQNGEDDVPVLLRNEKPLSRDATFLLIHLRREHAFADAADDAVVVSRDEIAEFLSRFDTDESHDEVRSHRRVAAAIAAVERLGLLDAEPDDPELFVVSPAIVPVITTTELARFEQVYLAGARDDENTSGVLDGGPGGGAAPGDDEDGTEGRA</sequence>
<name>A0A7J5BPU2_9MICO</name>
<dbReference type="RefSeq" id="WP_158041546.1">
    <property type="nucleotide sequence ID" value="NZ_JACCFV010000001.1"/>
</dbReference>
<accession>A0A7J5BPU2</accession>
<dbReference type="Proteomes" id="UP000467240">
    <property type="component" value="Unassembled WGS sequence"/>
</dbReference>
<dbReference type="OrthoDB" id="3725402at2"/>
<dbReference type="InterPro" id="IPR025449">
    <property type="entry name" value="JetB"/>
</dbReference>
<reference evidence="2 3" key="1">
    <citation type="submission" date="2019-09" db="EMBL/GenBank/DDBJ databases">
        <title>Phylogeny of genus Pseudoclavibacter and closely related genus.</title>
        <authorList>
            <person name="Li Y."/>
        </authorList>
    </citation>
    <scope>NUCLEOTIDE SEQUENCE [LARGE SCALE GENOMIC DNA]</scope>
    <source>
        <strain evidence="2 3">DSM 23821</strain>
    </source>
</reference>
<feature type="compositionally biased region" description="Low complexity" evidence="1">
    <location>
        <begin position="24"/>
        <end position="37"/>
    </location>
</feature>
<feature type="region of interest" description="Disordered" evidence="1">
    <location>
        <begin position="248"/>
        <end position="276"/>
    </location>
</feature>
<gene>
    <name evidence="2" type="ORF">F8O01_13830</name>
</gene>
<evidence type="ECO:0000313" key="2">
    <source>
        <dbReference type="EMBL" id="KAB1654309.1"/>
    </source>
</evidence>
<feature type="region of interest" description="Disordered" evidence="1">
    <location>
        <begin position="1"/>
        <end position="63"/>
    </location>
</feature>
<feature type="compositionally biased region" description="Gly residues" evidence="1">
    <location>
        <begin position="255"/>
        <end position="264"/>
    </location>
</feature>
<evidence type="ECO:0000313" key="3">
    <source>
        <dbReference type="Proteomes" id="UP000467240"/>
    </source>
</evidence>
<protein>
    <submittedName>
        <fullName evidence="2">DUF4194 domain-containing protein</fullName>
    </submittedName>
</protein>
<proteinExistence type="predicted"/>
<evidence type="ECO:0000256" key="1">
    <source>
        <dbReference type="SAM" id="MobiDB-lite"/>
    </source>
</evidence>
<comment type="caution">
    <text evidence="2">The sequence shown here is derived from an EMBL/GenBank/DDBJ whole genome shotgun (WGS) entry which is preliminary data.</text>
</comment>
<dbReference type="Pfam" id="PF13835">
    <property type="entry name" value="DUF4194"/>
    <property type="match status" value="1"/>
</dbReference>
<dbReference type="EMBL" id="WBJZ01000019">
    <property type="protein sequence ID" value="KAB1654309.1"/>
    <property type="molecule type" value="Genomic_DNA"/>
</dbReference>